<keyword evidence="2" id="KW-1185">Reference proteome</keyword>
<reference evidence="1" key="2">
    <citation type="submission" date="2025-09" db="UniProtKB">
        <authorList>
            <consortium name="Ensembl"/>
        </authorList>
    </citation>
    <scope>IDENTIFICATION</scope>
</reference>
<reference evidence="1" key="1">
    <citation type="submission" date="2025-08" db="UniProtKB">
        <authorList>
            <consortium name="Ensembl"/>
        </authorList>
    </citation>
    <scope>IDENTIFICATION</scope>
</reference>
<accession>A0A667HSY1</accession>
<dbReference type="Ensembl" id="ENSLCNT00005033219.1">
    <property type="protein sequence ID" value="ENSLCNP00005029754.1"/>
    <property type="gene ID" value="ENSLCNG00005019376.1"/>
</dbReference>
<dbReference type="AlphaFoldDB" id="A0A667HSY1"/>
<name>A0A667HSY1_LYNCA</name>
<proteinExistence type="predicted"/>
<protein>
    <submittedName>
        <fullName evidence="1">Uncharacterized protein</fullName>
    </submittedName>
</protein>
<evidence type="ECO:0000313" key="2">
    <source>
        <dbReference type="Proteomes" id="UP000472241"/>
    </source>
</evidence>
<evidence type="ECO:0000313" key="1">
    <source>
        <dbReference type="Ensembl" id="ENSLCNP00005029754.1"/>
    </source>
</evidence>
<dbReference type="Proteomes" id="UP000472241">
    <property type="component" value="Unplaced"/>
</dbReference>
<organism evidence="1 2">
    <name type="scientific">Lynx canadensis</name>
    <name type="common">Canada lynx</name>
    <name type="synonym">Felis canadensis</name>
    <dbReference type="NCBI Taxonomy" id="61383"/>
    <lineage>
        <taxon>Eukaryota</taxon>
        <taxon>Metazoa</taxon>
        <taxon>Chordata</taxon>
        <taxon>Craniata</taxon>
        <taxon>Vertebrata</taxon>
        <taxon>Euteleostomi</taxon>
        <taxon>Mammalia</taxon>
        <taxon>Eutheria</taxon>
        <taxon>Laurasiatheria</taxon>
        <taxon>Carnivora</taxon>
        <taxon>Feliformia</taxon>
        <taxon>Felidae</taxon>
        <taxon>Felinae</taxon>
        <taxon>Lynx</taxon>
    </lineage>
</organism>
<sequence length="93" mass="9980">MLGLQDWPVQSPAGGSPLFCLLLSRGCKRSTSALSVHEMSAVQQKEKTIRNSLSPQGLPEGERNCCLSSLSYLMSPPLTFPVVHAPSHKGSES</sequence>